<keyword evidence="3" id="KW-1185">Reference proteome</keyword>
<reference evidence="2 3" key="1">
    <citation type="submission" date="2020-10" db="EMBL/GenBank/DDBJ databases">
        <authorList>
            <person name="Abad L.A."/>
            <person name="Alter J."/>
            <person name="Becerra C.Y."/>
            <person name="Boehle J."/>
            <person name="Bustos B."/>
            <person name="Connatser B.I."/>
            <person name="Cutright B."/>
            <person name="Gavin J."/>
            <person name="Gomez A.P."/>
            <person name="Grabar K."/>
            <person name="Hur E.Y."/>
            <person name="Ioh M.T."/>
            <person name="Joya-Campos L."/>
            <person name="Lauhon H.N."/>
            <person name="Lee S."/>
            <person name="Maranan R.T."/>
            <person name="Park Y.G."/>
            <person name="Priest M."/>
            <person name="Samuels S.O."/>
            <person name="Sarameh Y.J."/>
            <person name="Schreiber J.M."/>
            <person name="Shepard L."/>
            <person name="Sheth K.J."/>
            <person name="Silva C.A."/>
            <person name="Smyers G.M."/>
            <person name="Tam S."/>
            <person name="Tamura C.M."/>
            <person name="Wucher D.E."/>
            <person name="Donachie S.P."/>
            <person name="Reed F.A."/>
            <person name="Palecanda S."/>
            <person name="Chong R.A."/>
            <person name="Porter M.L."/>
            <person name="Garlena R.A."/>
            <person name="Russell D.A."/>
            <person name="Jacobs-Sera D."/>
            <person name="Hatfull G.F."/>
        </authorList>
    </citation>
    <scope>NUCLEOTIDE SEQUENCE [LARGE SCALE GENOMIC DNA]</scope>
</reference>
<dbReference type="KEGG" id="vg:77923965"/>
<dbReference type="EMBL" id="MW055913">
    <property type="protein sequence ID" value="QPX62586.1"/>
    <property type="molecule type" value="Genomic_DNA"/>
</dbReference>
<evidence type="ECO:0000256" key="1">
    <source>
        <dbReference type="SAM" id="Coils"/>
    </source>
</evidence>
<evidence type="ECO:0000313" key="3">
    <source>
        <dbReference type="Proteomes" id="UP000595472"/>
    </source>
</evidence>
<proteinExistence type="predicted"/>
<organism evidence="2 3">
    <name type="scientific">Arthrobacter phage Wollypog</name>
    <dbReference type="NCBI Taxonomy" id="2790985"/>
    <lineage>
        <taxon>Viruses</taxon>
        <taxon>Duplodnaviria</taxon>
        <taxon>Heunggongvirae</taxon>
        <taxon>Uroviricota</taxon>
        <taxon>Caudoviricetes</taxon>
        <taxon>Wollypogvirus</taxon>
        <taxon>Wollypogvirus wollypog</taxon>
    </lineage>
</organism>
<feature type="coiled-coil region" evidence="1">
    <location>
        <begin position="135"/>
        <end position="165"/>
    </location>
</feature>
<keyword evidence="1" id="KW-0175">Coiled coil</keyword>
<sequence>MPNDLIMPRWAKPGVKVAQIHFYSGAGIGPGYSEGRNGTIKRVLKTQVEVEFPVYRAKDKPSETVLVKFKLARGYAPFGQKDAVRVDKLEELGKKWSNDVIWPVEGKMVRRMRLDKEILQNSNKMQGLTQAFTKKNAYHIELADAAKLLADLEEAVAVRKILEERRLFIDELPQDR</sequence>
<protein>
    <submittedName>
        <fullName evidence="2">Uncharacterized protein</fullName>
    </submittedName>
</protein>
<name>A0A7T3KC85_9CAUD</name>
<dbReference type="Proteomes" id="UP000595472">
    <property type="component" value="Segment"/>
</dbReference>
<gene>
    <name evidence="2" type="primary">34</name>
    <name evidence="2" type="ORF">SEA_WOLLYPOG_34</name>
</gene>
<evidence type="ECO:0000313" key="2">
    <source>
        <dbReference type="EMBL" id="QPX62586.1"/>
    </source>
</evidence>
<accession>A0A7T3KC85</accession>
<dbReference type="RefSeq" id="YP_010648525.1">
    <property type="nucleotide sequence ID" value="NC_070760.1"/>
</dbReference>
<dbReference type="GeneID" id="77923965"/>